<dbReference type="GO" id="GO:0019346">
    <property type="term" value="P:transsulfuration"/>
    <property type="evidence" value="ECO:0007669"/>
    <property type="project" value="InterPro"/>
</dbReference>
<dbReference type="InterPro" id="IPR015424">
    <property type="entry name" value="PyrdxlP-dep_Trfase"/>
</dbReference>
<dbReference type="FunFam" id="3.40.640.10:FF:000046">
    <property type="entry name" value="Cystathionine gamma-lyase"/>
    <property type="match status" value="1"/>
</dbReference>
<evidence type="ECO:0000256" key="7">
    <source>
        <dbReference type="ARBA" id="ARBA00052699"/>
    </source>
</evidence>
<dbReference type="EC" id="4.4.1.2" evidence="4"/>
<dbReference type="SUPFAM" id="SSF53383">
    <property type="entry name" value="PLP-dependent transferases"/>
    <property type="match status" value="1"/>
</dbReference>
<evidence type="ECO:0000256" key="4">
    <source>
        <dbReference type="ARBA" id="ARBA00047175"/>
    </source>
</evidence>
<proteinExistence type="inferred from homology"/>
<sequence length="402" mass="44353">MSNSHDEVVKKMSFQTQAIHGGVEADPATGAIEPSIYMANSFALPYDPSSMNWSASEDNIYTRNGGVNQGALERRIAMLHGAEDCVALASGVAALSGLFFSRLKKGDHVIFSTVTYVATYRIFNELWTEKWGIETSIVDCTDIEKVKAAIKPNTKLIHFETPGNPTLCICDIEAIVKLAHENNIQVSVDNTFSSPYNTKPFEFGVDYVVESLTKYINGHGDSMGGAILGPKADMDKVRYESQVNIGGVISPFNAWLIQRGCQTFPLRMQVHNDNALYVAKWLEKQPCVSFVAYPGLPSFKGHELAKKQMKHGFGGVLSFGLKGEHDLYNRVVTHLNVFTSAVSLGNAGSLIVFLGEDDERMYLYPEEFHNGFYRVAIGIEDKDDLVNDLKQAFVAEGLEVVD</sequence>
<dbReference type="InterPro" id="IPR015422">
    <property type="entry name" value="PyrdxlP-dep_Trfase_small"/>
</dbReference>
<dbReference type="Pfam" id="PF01053">
    <property type="entry name" value="Cys_Met_Meta_PP"/>
    <property type="match status" value="1"/>
</dbReference>
<name>A0A1T4V9R0_9FIRM</name>
<dbReference type="PANTHER" id="PTHR11808:SF80">
    <property type="entry name" value="CYSTATHIONINE GAMMA-LYASE"/>
    <property type="match status" value="1"/>
</dbReference>
<dbReference type="STRING" id="39495.SAMN02745111_00522"/>
<dbReference type="RefSeq" id="WP_078765411.1">
    <property type="nucleotide sequence ID" value="NZ_FUXZ01000003.1"/>
</dbReference>
<keyword evidence="10" id="KW-0456">Lyase</keyword>
<evidence type="ECO:0000256" key="6">
    <source>
        <dbReference type="ARBA" id="ARBA00048780"/>
    </source>
</evidence>
<protein>
    <recommendedName>
        <fullName evidence="4">homocysteine desulfhydrase</fullName>
        <ecNumber evidence="4">4.4.1.2</ecNumber>
    </recommendedName>
    <alternativeName>
        <fullName evidence="5">Homocysteine desulfhydrase</fullName>
    </alternativeName>
</protein>
<dbReference type="PIRSF" id="PIRSF001434">
    <property type="entry name" value="CGS"/>
    <property type="match status" value="1"/>
</dbReference>
<dbReference type="CDD" id="cd00614">
    <property type="entry name" value="CGS_like"/>
    <property type="match status" value="1"/>
</dbReference>
<evidence type="ECO:0000256" key="8">
    <source>
        <dbReference type="PIRSR" id="PIRSR001434-2"/>
    </source>
</evidence>
<dbReference type="Gene3D" id="3.90.1150.10">
    <property type="entry name" value="Aspartate Aminotransferase, domain 1"/>
    <property type="match status" value="1"/>
</dbReference>
<dbReference type="GO" id="GO:0005737">
    <property type="term" value="C:cytoplasm"/>
    <property type="evidence" value="ECO:0007669"/>
    <property type="project" value="TreeGrafter"/>
</dbReference>
<keyword evidence="11" id="KW-1185">Reference proteome</keyword>
<dbReference type="InterPro" id="IPR054542">
    <property type="entry name" value="Cys_met_metab_PP"/>
</dbReference>
<evidence type="ECO:0000313" key="10">
    <source>
        <dbReference type="EMBL" id="SKA61668.1"/>
    </source>
</evidence>
<dbReference type="InterPro" id="IPR015421">
    <property type="entry name" value="PyrdxlP-dep_Trfase_major"/>
</dbReference>
<dbReference type="PROSITE" id="PS00868">
    <property type="entry name" value="CYS_MET_METAB_PP"/>
    <property type="match status" value="1"/>
</dbReference>
<dbReference type="GO" id="GO:0047982">
    <property type="term" value="F:homocysteine desulfhydrase activity"/>
    <property type="evidence" value="ECO:0007669"/>
    <property type="project" value="UniProtKB-EC"/>
</dbReference>
<dbReference type="Gene3D" id="3.40.640.10">
    <property type="entry name" value="Type I PLP-dependent aspartate aminotransferase-like (Major domain)"/>
    <property type="match status" value="1"/>
</dbReference>
<evidence type="ECO:0000256" key="9">
    <source>
        <dbReference type="RuleBase" id="RU362118"/>
    </source>
</evidence>
<keyword evidence="3 8" id="KW-0663">Pyridoxal phosphate</keyword>
<dbReference type="Proteomes" id="UP000190814">
    <property type="component" value="Unassembled WGS sequence"/>
</dbReference>
<comment type="catalytic activity">
    <reaction evidence="7">
        <text>L-methionine + H2O = methanethiol + 2-oxobutanoate + NH4(+)</text>
        <dbReference type="Rhea" id="RHEA:23800"/>
        <dbReference type="ChEBI" id="CHEBI:15377"/>
        <dbReference type="ChEBI" id="CHEBI:16007"/>
        <dbReference type="ChEBI" id="CHEBI:16763"/>
        <dbReference type="ChEBI" id="CHEBI:28938"/>
        <dbReference type="ChEBI" id="CHEBI:57844"/>
        <dbReference type="EC" id="4.4.1.11"/>
    </reaction>
    <physiologicalReaction direction="left-to-right" evidence="7">
        <dbReference type="Rhea" id="RHEA:23801"/>
    </physiologicalReaction>
</comment>
<dbReference type="GO" id="GO:0018826">
    <property type="term" value="F:methionine gamma-lyase activity"/>
    <property type="evidence" value="ECO:0007669"/>
    <property type="project" value="UniProtKB-EC"/>
</dbReference>
<dbReference type="PANTHER" id="PTHR11808">
    <property type="entry name" value="TRANS-SULFURATION ENZYME FAMILY MEMBER"/>
    <property type="match status" value="1"/>
</dbReference>
<evidence type="ECO:0000256" key="2">
    <source>
        <dbReference type="ARBA" id="ARBA00009077"/>
    </source>
</evidence>
<comment type="catalytic activity">
    <reaction evidence="6">
        <text>L-homocysteine + H2O = 2-oxobutanoate + hydrogen sulfide + NH4(+) + H(+)</text>
        <dbReference type="Rhea" id="RHEA:14501"/>
        <dbReference type="ChEBI" id="CHEBI:15377"/>
        <dbReference type="ChEBI" id="CHEBI:15378"/>
        <dbReference type="ChEBI" id="CHEBI:16763"/>
        <dbReference type="ChEBI" id="CHEBI:28938"/>
        <dbReference type="ChEBI" id="CHEBI:29919"/>
        <dbReference type="ChEBI" id="CHEBI:58199"/>
        <dbReference type="EC" id="4.4.1.2"/>
    </reaction>
    <physiologicalReaction direction="left-to-right" evidence="6">
        <dbReference type="Rhea" id="RHEA:14502"/>
    </physiologicalReaction>
</comment>
<reference evidence="10 11" key="1">
    <citation type="submission" date="2017-02" db="EMBL/GenBank/DDBJ databases">
        <authorList>
            <person name="Peterson S.W."/>
        </authorList>
    </citation>
    <scope>NUCLEOTIDE SEQUENCE [LARGE SCALE GENOMIC DNA]</scope>
    <source>
        <strain evidence="10 11">ATCC 35992</strain>
    </source>
</reference>
<accession>A0A1T4V9R0</accession>
<dbReference type="EMBL" id="FUXZ01000003">
    <property type="protein sequence ID" value="SKA61668.1"/>
    <property type="molecule type" value="Genomic_DNA"/>
</dbReference>
<dbReference type="GO" id="GO:0030170">
    <property type="term" value="F:pyridoxal phosphate binding"/>
    <property type="evidence" value="ECO:0007669"/>
    <property type="project" value="InterPro"/>
</dbReference>
<evidence type="ECO:0000313" key="11">
    <source>
        <dbReference type="Proteomes" id="UP000190814"/>
    </source>
</evidence>
<evidence type="ECO:0000256" key="1">
    <source>
        <dbReference type="ARBA" id="ARBA00001933"/>
    </source>
</evidence>
<dbReference type="OrthoDB" id="9780685at2"/>
<evidence type="ECO:0000256" key="5">
    <source>
        <dbReference type="ARBA" id="ARBA00047199"/>
    </source>
</evidence>
<feature type="modified residue" description="N6-(pyridoxal phosphate)lysine" evidence="8">
    <location>
        <position position="214"/>
    </location>
</feature>
<dbReference type="InterPro" id="IPR000277">
    <property type="entry name" value="Cys/Met-Metab_PyrdxlP-dep_enz"/>
</dbReference>
<comment type="cofactor">
    <cofactor evidence="1 9">
        <name>pyridoxal 5'-phosphate</name>
        <dbReference type="ChEBI" id="CHEBI:597326"/>
    </cofactor>
</comment>
<evidence type="ECO:0000256" key="3">
    <source>
        <dbReference type="ARBA" id="ARBA00022898"/>
    </source>
</evidence>
<comment type="similarity">
    <text evidence="2 9">Belongs to the trans-sulfuration enzymes family.</text>
</comment>
<dbReference type="AlphaFoldDB" id="A0A1T4V9R0"/>
<gene>
    <name evidence="10" type="ORF">SAMN02745111_00522</name>
</gene>
<organism evidence="10 11">
    <name type="scientific">Eubacterium uniforme</name>
    <dbReference type="NCBI Taxonomy" id="39495"/>
    <lineage>
        <taxon>Bacteria</taxon>
        <taxon>Bacillati</taxon>
        <taxon>Bacillota</taxon>
        <taxon>Clostridia</taxon>
        <taxon>Eubacteriales</taxon>
        <taxon>Eubacteriaceae</taxon>
        <taxon>Eubacterium</taxon>
    </lineage>
</organism>